<dbReference type="EMBL" id="FOMD01000003">
    <property type="protein sequence ID" value="SFD22974.1"/>
    <property type="molecule type" value="Genomic_DNA"/>
</dbReference>
<proteinExistence type="predicted"/>
<feature type="transmembrane region" description="Helical" evidence="1">
    <location>
        <begin position="76"/>
        <end position="109"/>
    </location>
</feature>
<dbReference type="Proteomes" id="UP000199022">
    <property type="component" value="Unassembled WGS sequence"/>
</dbReference>
<keyword evidence="1" id="KW-0812">Transmembrane</keyword>
<gene>
    <name evidence="2" type="ORF">SAMN05661030_2846</name>
</gene>
<dbReference type="AlphaFoldDB" id="A0A1I1QLH3"/>
<evidence type="ECO:0000313" key="2">
    <source>
        <dbReference type="EMBL" id="SFD22974.1"/>
    </source>
</evidence>
<evidence type="ECO:0000313" key="3">
    <source>
        <dbReference type="Proteomes" id="UP000199022"/>
    </source>
</evidence>
<keyword evidence="1" id="KW-0472">Membrane</keyword>
<protein>
    <submittedName>
        <fullName evidence="2">Uncharacterized protein</fullName>
    </submittedName>
</protein>
<keyword evidence="1" id="KW-1133">Transmembrane helix</keyword>
<feature type="transmembrane region" description="Helical" evidence="1">
    <location>
        <begin position="46"/>
        <end position="64"/>
    </location>
</feature>
<accession>A0A1I1QLH3</accession>
<reference evidence="3" key="1">
    <citation type="submission" date="2016-10" db="EMBL/GenBank/DDBJ databases">
        <authorList>
            <person name="Varghese N."/>
            <person name="Submissions S."/>
        </authorList>
    </citation>
    <scope>NUCLEOTIDE SEQUENCE [LARGE SCALE GENOMIC DNA]</scope>
    <source>
        <strain evidence="3">DSM 45962</strain>
    </source>
</reference>
<sequence>MAGVLVVVVLAVIPFLASVVEAGAPGSIPQLAPPAGTASPGRTALVVVAVVRGVLLVLPAVLATRVWRGSGRRALVALLVLLAVLDLARGAVAAPVTVPVQLLVVVLLLTRSSRDWAPR</sequence>
<organism evidence="2 3">
    <name type="scientific">Klenkia taihuensis</name>
    <dbReference type="NCBI Taxonomy" id="1225127"/>
    <lineage>
        <taxon>Bacteria</taxon>
        <taxon>Bacillati</taxon>
        <taxon>Actinomycetota</taxon>
        <taxon>Actinomycetes</taxon>
        <taxon>Geodermatophilales</taxon>
        <taxon>Geodermatophilaceae</taxon>
        <taxon>Klenkia</taxon>
    </lineage>
</organism>
<name>A0A1I1QLH3_9ACTN</name>
<keyword evidence="3" id="KW-1185">Reference proteome</keyword>
<evidence type="ECO:0000256" key="1">
    <source>
        <dbReference type="SAM" id="Phobius"/>
    </source>
</evidence>